<reference evidence="1 2" key="2">
    <citation type="journal article" date="2014" name="Oncotarget">
        <title>Apoptin enhances the oncolytic properties of vaccinia virus and modifies mechanisms of tumor regression.</title>
        <authorList>
            <person name="Kochneva G."/>
            <person name="Zonov E."/>
            <person name="Grazhdantseva A."/>
            <person name="Yunusova A."/>
            <person name="Sibolobova G."/>
            <person name="Popov E."/>
            <person name="Taranov O."/>
            <person name="Netesov S."/>
            <person name="Chumakov P."/>
            <person name="Ryabchikova E."/>
        </authorList>
    </citation>
    <scope>NUCLEOTIDE SEQUENCE [LARGE SCALE GENOMIC DNA]</scope>
    <source>
        <strain evidence="1">L-IVP</strain>
    </source>
</reference>
<evidence type="ECO:0000313" key="2">
    <source>
        <dbReference type="Proteomes" id="UP000136774"/>
    </source>
</evidence>
<dbReference type="EMBL" id="KP233807">
    <property type="protein sequence ID" value="AIZ72747.1"/>
    <property type="molecule type" value="Genomic_DNA"/>
</dbReference>
<accession>A0A0R5TX57</accession>
<proteinExistence type="predicted"/>
<evidence type="ECO:0000313" key="1">
    <source>
        <dbReference type="EMBL" id="AIZ72747.1"/>
    </source>
</evidence>
<gene>
    <name evidence="1" type="primary">3</name>
</gene>
<dbReference type="Proteomes" id="UP000136774">
    <property type="component" value="Segment"/>
</dbReference>
<name>A0A0R5TX57_VACCV</name>
<organism evidence="1 2">
    <name type="scientific">Vaccinia virus</name>
    <name type="common">VACV</name>
    <name type="synonym">Orthopoxvirus vaccinia</name>
    <dbReference type="NCBI Taxonomy" id="10245"/>
    <lineage>
        <taxon>Viruses</taxon>
        <taxon>Varidnaviria</taxon>
        <taxon>Bamfordvirae</taxon>
        <taxon>Nucleocytoviricota</taxon>
        <taxon>Pokkesviricetes</taxon>
        <taxon>Chitovirales</taxon>
        <taxon>Poxviridae</taxon>
        <taxon>Chordopoxvirinae</taxon>
        <taxon>Orthopoxvirus</taxon>
    </lineage>
</organism>
<reference evidence="1 2" key="1">
    <citation type="journal article" date="2013" name="Mol. Biol.">
        <title>Apoptin enhances the oncolytic activity of vaccinia virus in vitro.</title>
        <authorList>
            <person name="Kochneva G.V."/>
            <person name="Babkina I.N."/>
            <person name="Lupan T.A."/>
            <person name="Grazhdantseva A.A."/>
            <person name="Yudin P.V."/>
            <person name="Sivolobova G.F."/>
            <person name="Shvalov A.N."/>
            <person name="Popov E.G."/>
            <person name="Babkin I.V."/>
            <person name="Netesov S.V."/>
            <person name="Chumakov P.M."/>
        </authorList>
    </citation>
    <scope>NUCLEOTIDE SEQUENCE [LARGE SCALE GENOMIC DNA]</scope>
    <source>
        <strain evidence="1">L-IVP</strain>
    </source>
</reference>
<keyword evidence="1" id="KW-0675">Receptor</keyword>
<protein>
    <submittedName>
        <fullName evidence="1">TNF-alpha-receptor-like protein</fullName>
    </submittedName>
</protein>
<dbReference type="Gene3D" id="2.60.240.20">
    <property type="match status" value="1"/>
</dbReference>
<sequence>MNHKDCDPVFREEYFSVLNKVATSGFFTGERCVL</sequence>